<protein>
    <submittedName>
        <fullName evidence="3">HEPN domain-containing protein</fullName>
    </submittedName>
</protein>
<comment type="similarity">
    <text evidence="1">Belongs to the UPF0332 family.</text>
</comment>
<accession>A0ABX1LSX0</accession>
<dbReference type="InterPro" id="IPR052226">
    <property type="entry name" value="UPF0332_toxin"/>
</dbReference>
<keyword evidence="4" id="KW-1185">Reference proteome</keyword>
<dbReference type="Pfam" id="PF05168">
    <property type="entry name" value="HEPN"/>
    <property type="match status" value="1"/>
</dbReference>
<organism evidence="3 4">
    <name type="scientific">Pseudanabaena yagii GIHE-NHR1</name>
    <dbReference type="NCBI Taxonomy" id="2722753"/>
    <lineage>
        <taxon>Bacteria</taxon>
        <taxon>Bacillati</taxon>
        <taxon>Cyanobacteriota</taxon>
        <taxon>Cyanophyceae</taxon>
        <taxon>Pseudanabaenales</taxon>
        <taxon>Pseudanabaenaceae</taxon>
        <taxon>Pseudanabaena</taxon>
        <taxon>Pseudanabaena yagii</taxon>
    </lineage>
</organism>
<comment type="caution">
    <text evidence="3">The sequence shown here is derived from an EMBL/GenBank/DDBJ whole genome shotgun (WGS) entry which is preliminary data.</text>
</comment>
<reference evidence="3 4" key="1">
    <citation type="submission" date="2020-03" db="EMBL/GenBank/DDBJ databases">
        <title>Draft Genome Sequence of 2-Methylisoborneol Producing Pseudanabaena yagii Strain GIHE-NHR1 Isolated from North Han River in South Korea.</title>
        <authorList>
            <person name="Jeong J."/>
        </authorList>
    </citation>
    <scope>NUCLEOTIDE SEQUENCE [LARGE SCALE GENOMIC DNA]</scope>
    <source>
        <strain evidence="3 4">GIHE-NHR1</strain>
    </source>
</reference>
<dbReference type="RefSeq" id="WP_169364050.1">
    <property type="nucleotide sequence ID" value="NZ_JAAVJL010000001.1"/>
</dbReference>
<dbReference type="PANTHER" id="PTHR36565:SF1">
    <property type="entry name" value="UPF0332 PROTEIN TM_1000"/>
    <property type="match status" value="1"/>
</dbReference>
<dbReference type="Proteomes" id="UP000738376">
    <property type="component" value="Unassembled WGS sequence"/>
</dbReference>
<dbReference type="InterPro" id="IPR007842">
    <property type="entry name" value="HEPN_dom"/>
</dbReference>
<evidence type="ECO:0000313" key="3">
    <source>
        <dbReference type="EMBL" id="NMF59253.1"/>
    </source>
</evidence>
<evidence type="ECO:0000313" key="4">
    <source>
        <dbReference type="Proteomes" id="UP000738376"/>
    </source>
</evidence>
<evidence type="ECO:0000259" key="2">
    <source>
        <dbReference type="Pfam" id="PF05168"/>
    </source>
</evidence>
<sequence length="126" mass="14251">MSEISKLLNLASEDLETAELLHNSQRYRSCISRAYYAMYYIAQALLLSEGIETSTHRGVIKLINLHFVKTGKISPNISKLLSDVYDLRQSGDYSTNFVADEIIANRAIADAKTFVSEIKMIMLDRD</sequence>
<gene>
    <name evidence="3" type="ORF">HC246_14815</name>
</gene>
<dbReference type="Gene3D" id="1.20.120.330">
    <property type="entry name" value="Nucleotidyltransferases domain 2"/>
    <property type="match status" value="1"/>
</dbReference>
<dbReference type="PANTHER" id="PTHR36565">
    <property type="entry name" value="UPF0332 PROTEIN TM_1000"/>
    <property type="match status" value="1"/>
</dbReference>
<name>A0ABX1LSX0_9CYAN</name>
<proteinExistence type="inferred from homology"/>
<dbReference type="EMBL" id="JAAVJL010000001">
    <property type="protein sequence ID" value="NMF59253.1"/>
    <property type="molecule type" value="Genomic_DNA"/>
</dbReference>
<evidence type="ECO:0000256" key="1">
    <source>
        <dbReference type="ARBA" id="ARBA00038248"/>
    </source>
</evidence>
<feature type="domain" description="HEPN" evidence="2">
    <location>
        <begin position="5"/>
        <end position="119"/>
    </location>
</feature>